<name>A0ABN8HT75_9NEOP</name>
<sequence length="116" mass="13142">MLIGCHSAERLTLRALRRLDTVRALESLPRDGTTALLPNELAFLGDDVKGWPRRRVRGPRAAATVNVRVHNKTCLTYDMNAGRAPRRPPPPPSARRRRGREPHGLPTNLHLQRYKL</sequence>
<evidence type="ECO:0000313" key="3">
    <source>
        <dbReference type="Proteomes" id="UP000837857"/>
    </source>
</evidence>
<feature type="non-terminal residue" evidence="2">
    <location>
        <position position="1"/>
    </location>
</feature>
<keyword evidence="3" id="KW-1185">Reference proteome</keyword>
<gene>
    <name evidence="2" type="ORF">IPOD504_LOCUS1953</name>
</gene>
<accession>A0ABN8HT75</accession>
<dbReference type="EMBL" id="OW152823">
    <property type="protein sequence ID" value="CAH2039755.1"/>
    <property type="molecule type" value="Genomic_DNA"/>
</dbReference>
<organism evidence="2 3">
    <name type="scientific">Iphiclides podalirius</name>
    <name type="common">scarce swallowtail</name>
    <dbReference type="NCBI Taxonomy" id="110791"/>
    <lineage>
        <taxon>Eukaryota</taxon>
        <taxon>Metazoa</taxon>
        <taxon>Ecdysozoa</taxon>
        <taxon>Arthropoda</taxon>
        <taxon>Hexapoda</taxon>
        <taxon>Insecta</taxon>
        <taxon>Pterygota</taxon>
        <taxon>Neoptera</taxon>
        <taxon>Endopterygota</taxon>
        <taxon>Lepidoptera</taxon>
        <taxon>Glossata</taxon>
        <taxon>Ditrysia</taxon>
        <taxon>Papilionoidea</taxon>
        <taxon>Papilionidae</taxon>
        <taxon>Papilioninae</taxon>
        <taxon>Iphiclides</taxon>
    </lineage>
</organism>
<dbReference type="Proteomes" id="UP000837857">
    <property type="component" value="Chromosome 11"/>
</dbReference>
<protein>
    <submittedName>
        <fullName evidence="2">Uncharacterized protein</fullName>
    </submittedName>
</protein>
<evidence type="ECO:0000313" key="2">
    <source>
        <dbReference type="EMBL" id="CAH2039755.1"/>
    </source>
</evidence>
<feature type="region of interest" description="Disordered" evidence="1">
    <location>
        <begin position="76"/>
        <end position="107"/>
    </location>
</feature>
<evidence type="ECO:0000256" key="1">
    <source>
        <dbReference type="SAM" id="MobiDB-lite"/>
    </source>
</evidence>
<reference evidence="2" key="1">
    <citation type="submission" date="2022-03" db="EMBL/GenBank/DDBJ databases">
        <authorList>
            <person name="Martin H S."/>
        </authorList>
    </citation>
    <scope>NUCLEOTIDE SEQUENCE</scope>
</reference>
<proteinExistence type="predicted"/>